<reference evidence="2 3" key="1">
    <citation type="submission" date="2019-05" db="EMBL/GenBank/DDBJ databases">
        <title>Mikania micrantha, genome provides insights into the molecular mechanism of rapid growth.</title>
        <authorList>
            <person name="Liu B."/>
        </authorList>
    </citation>
    <scope>NUCLEOTIDE SEQUENCE [LARGE SCALE GENOMIC DNA]</scope>
    <source>
        <strain evidence="2">NLD-2019</strain>
        <tissue evidence="2">Leaf</tissue>
    </source>
</reference>
<keyword evidence="3" id="KW-1185">Reference proteome</keyword>
<comment type="caution">
    <text evidence="2">The sequence shown here is derived from an EMBL/GenBank/DDBJ whole genome shotgun (WGS) entry which is preliminary data.</text>
</comment>
<evidence type="ECO:0000313" key="2">
    <source>
        <dbReference type="EMBL" id="KAD3336366.1"/>
    </source>
</evidence>
<evidence type="ECO:0000313" key="3">
    <source>
        <dbReference type="Proteomes" id="UP000326396"/>
    </source>
</evidence>
<accession>A0A5N6M7G8</accession>
<feature type="compositionally biased region" description="Pro residues" evidence="1">
    <location>
        <begin position="20"/>
        <end position="32"/>
    </location>
</feature>
<name>A0A5N6M7G8_9ASTR</name>
<dbReference type="EMBL" id="SZYD01000016">
    <property type="protein sequence ID" value="KAD3336366.1"/>
    <property type="molecule type" value="Genomic_DNA"/>
</dbReference>
<dbReference type="PROSITE" id="PS51257">
    <property type="entry name" value="PROKAR_LIPOPROTEIN"/>
    <property type="match status" value="1"/>
</dbReference>
<feature type="region of interest" description="Disordered" evidence="1">
    <location>
        <begin position="1"/>
        <end position="32"/>
    </location>
</feature>
<dbReference type="Proteomes" id="UP000326396">
    <property type="component" value="Linkage Group LG6"/>
</dbReference>
<evidence type="ECO:0000256" key="1">
    <source>
        <dbReference type="SAM" id="MobiDB-lite"/>
    </source>
</evidence>
<proteinExistence type="predicted"/>
<organism evidence="2 3">
    <name type="scientific">Mikania micrantha</name>
    <name type="common">bitter vine</name>
    <dbReference type="NCBI Taxonomy" id="192012"/>
    <lineage>
        <taxon>Eukaryota</taxon>
        <taxon>Viridiplantae</taxon>
        <taxon>Streptophyta</taxon>
        <taxon>Embryophyta</taxon>
        <taxon>Tracheophyta</taxon>
        <taxon>Spermatophyta</taxon>
        <taxon>Magnoliopsida</taxon>
        <taxon>eudicotyledons</taxon>
        <taxon>Gunneridae</taxon>
        <taxon>Pentapetalae</taxon>
        <taxon>asterids</taxon>
        <taxon>campanulids</taxon>
        <taxon>Asterales</taxon>
        <taxon>Asteraceae</taxon>
        <taxon>Asteroideae</taxon>
        <taxon>Heliantheae alliance</taxon>
        <taxon>Eupatorieae</taxon>
        <taxon>Mikania</taxon>
    </lineage>
</organism>
<protein>
    <submittedName>
        <fullName evidence="2">Uncharacterized protein</fullName>
    </submittedName>
</protein>
<dbReference type="AlphaFoldDB" id="A0A5N6M7G8"/>
<gene>
    <name evidence="2" type="ORF">E3N88_31885</name>
</gene>
<feature type="compositionally biased region" description="Polar residues" evidence="1">
    <location>
        <begin position="1"/>
        <end position="11"/>
    </location>
</feature>
<sequence length="103" mass="11408">MAFKWQHTTPYLPSAKVDSLPPPPSTISCRHPPPPAVAWKRKTLSRHLIDGSVEAVNVAATYMFLQIKISSTFVATLKNSTKHVLGRFQEYDKSLNSASSVEV</sequence>